<dbReference type="HAMAP" id="MF_00237">
    <property type="entry name" value="TatB"/>
    <property type="match status" value="1"/>
</dbReference>
<dbReference type="PANTHER" id="PTHR33162">
    <property type="entry name" value="SEC-INDEPENDENT PROTEIN TRANSLOCASE PROTEIN TATA, CHLOROPLASTIC"/>
    <property type="match status" value="1"/>
</dbReference>
<evidence type="ECO:0000256" key="6">
    <source>
        <dbReference type="ARBA" id="ARBA00022927"/>
    </source>
</evidence>
<evidence type="ECO:0000256" key="5">
    <source>
        <dbReference type="ARBA" id="ARBA00022692"/>
    </source>
</evidence>
<evidence type="ECO:0000256" key="7">
    <source>
        <dbReference type="ARBA" id="ARBA00022989"/>
    </source>
</evidence>
<keyword evidence="3 10" id="KW-1003">Cell membrane</keyword>
<comment type="subunit">
    <text evidence="10">The Tat system comprises two distinct complexes: a TatABC complex, containing multiple copies of TatA, TatB and TatC subunits, and a separate TatA complex, containing only TatA subunits. Substrates initially bind to the TatABC complex, which probably triggers association of the separate TatA complex to form the active translocon.</text>
</comment>
<evidence type="ECO:0000256" key="9">
    <source>
        <dbReference type="ARBA" id="ARBA00023136"/>
    </source>
</evidence>
<dbReference type="Gene3D" id="1.20.5.3310">
    <property type="match status" value="1"/>
</dbReference>
<keyword evidence="13" id="KW-1185">Reference proteome</keyword>
<dbReference type="Pfam" id="PF02416">
    <property type="entry name" value="TatA_B_E"/>
    <property type="match status" value="1"/>
</dbReference>
<comment type="similarity">
    <text evidence="10">Belongs to the TatB family.</text>
</comment>
<keyword evidence="5 10" id="KW-0812">Transmembrane</keyword>
<comment type="function">
    <text evidence="10">Part of the twin-arginine translocation (Tat) system that transports large folded proteins containing a characteristic twin-arginine motif in their signal peptide across membranes. Together with TatC, TatB is part of a receptor directly interacting with Tat signal peptides. TatB may form an oligomeric binding site that transiently accommodates folded Tat precursor proteins before their translocation.</text>
</comment>
<name>A0ABS9NMI2_9NEIS</name>
<keyword evidence="6 10" id="KW-0653">Protein transport</keyword>
<evidence type="ECO:0000313" key="13">
    <source>
        <dbReference type="Proteomes" id="UP001298424"/>
    </source>
</evidence>
<dbReference type="NCBIfam" id="TIGR01410">
    <property type="entry name" value="tatB"/>
    <property type="match status" value="1"/>
</dbReference>
<evidence type="ECO:0000256" key="11">
    <source>
        <dbReference type="SAM" id="MobiDB-lite"/>
    </source>
</evidence>
<dbReference type="EMBL" id="JAKOOW010000023">
    <property type="protein sequence ID" value="MCG6504004.1"/>
    <property type="molecule type" value="Genomic_DNA"/>
</dbReference>
<evidence type="ECO:0000256" key="10">
    <source>
        <dbReference type="HAMAP-Rule" id="MF_00237"/>
    </source>
</evidence>
<dbReference type="PRINTS" id="PR01506">
    <property type="entry name" value="TATBPROTEIN"/>
</dbReference>
<dbReference type="PANTHER" id="PTHR33162:SF1">
    <property type="entry name" value="SEC-INDEPENDENT PROTEIN TRANSLOCASE PROTEIN TATA, CHLOROPLASTIC"/>
    <property type="match status" value="1"/>
</dbReference>
<keyword evidence="7 10" id="KW-1133">Transmembrane helix</keyword>
<evidence type="ECO:0000313" key="12">
    <source>
        <dbReference type="EMBL" id="MCG6504004.1"/>
    </source>
</evidence>
<evidence type="ECO:0000256" key="4">
    <source>
        <dbReference type="ARBA" id="ARBA00022519"/>
    </source>
</evidence>
<protein>
    <recommendedName>
        <fullName evidence="10">Sec-independent protein translocase protein TatB</fullName>
    </recommendedName>
</protein>
<comment type="subcellular location">
    <subcellularLocation>
        <location evidence="10">Cell membrane</location>
        <topology evidence="10">Single-pass membrane protein</topology>
    </subcellularLocation>
    <subcellularLocation>
        <location evidence="1">Membrane</location>
        <topology evidence="1">Single-pass membrane protein</topology>
    </subcellularLocation>
</comment>
<keyword evidence="8 10" id="KW-0811">Translocation</keyword>
<accession>A0ABS9NMI2</accession>
<dbReference type="InterPro" id="IPR003369">
    <property type="entry name" value="TatA/B/E"/>
</dbReference>
<feature type="region of interest" description="Disordered" evidence="11">
    <location>
        <begin position="127"/>
        <end position="150"/>
    </location>
</feature>
<reference evidence="12 13" key="1">
    <citation type="submission" date="2022-02" db="EMBL/GenBank/DDBJ databases">
        <title>Genome sequence data of Kingella unionensis sp. nov. strain CICC 24913 (CCUG 75125).</title>
        <authorList>
            <person name="Xiao M."/>
        </authorList>
    </citation>
    <scope>NUCLEOTIDE SEQUENCE [LARGE SCALE GENOMIC DNA]</scope>
    <source>
        <strain evidence="12 13">CICC 24913</strain>
    </source>
</reference>
<evidence type="ECO:0000256" key="1">
    <source>
        <dbReference type="ARBA" id="ARBA00004167"/>
    </source>
</evidence>
<proteinExistence type="inferred from homology"/>
<gene>
    <name evidence="10 12" type="primary">tatB</name>
    <name evidence="12" type="ORF">MB824_05790</name>
</gene>
<comment type="caution">
    <text evidence="12">The sequence shown here is derived from an EMBL/GenBank/DDBJ whole genome shotgun (WGS) entry which is preliminary data.</text>
</comment>
<keyword evidence="4" id="KW-0997">Cell inner membrane</keyword>
<dbReference type="InterPro" id="IPR018448">
    <property type="entry name" value="TatB"/>
</dbReference>
<dbReference type="Proteomes" id="UP001298424">
    <property type="component" value="Unassembled WGS sequence"/>
</dbReference>
<dbReference type="RefSeq" id="WP_238746688.1">
    <property type="nucleotide sequence ID" value="NZ_JAKOOW010000023.1"/>
</dbReference>
<evidence type="ECO:0000256" key="3">
    <source>
        <dbReference type="ARBA" id="ARBA00022475"/>
    </source>
</evidence>
<evidence type="ECO:0000256" key="2">
    <source>
        <dbReference type="ARBA" id="ARBA00022448"/>
    </source>
</evidence>
<sequence>MFDFSFNEMLVAGAVALVVLGPERLPKVARTAGRWAGKIRSLAAGMKEELMRQVEASELSAVKDELQQAAGQLQGSLNEAAADIGRDADGLSAWERLPPLKTPADFGIDEYAPPPVQAGFYTKSLRKQAMARKRDLRPRYRPKPRLRSRR</sequence>
<evidence type="ECO:0000256" key="8">
    <source>
        <dbReference type="ARBA" id="ARBA00023010"/>
    </source>
</evidence>
<keyword evidence="9 10" id="KW-0472">Membrane</keyword>
<keyword evidence="2 10" id="KW-0813">Transport</keyword>
<organism evidence="12 13">
    <name type="scientific">Kingella pumchi</name>
    <dbReference type="NCBI Taxonomy" id="2779506"/>
    <lineage>
        <taxon>Bacteria</taxon>
        <taxon>Pseudomonadati</taxon>
        <taxon>Pseudomonadota</taxon>
        <taxon>Betaproteobacteria</taxon>
        <taxon>Neisseriales</taxon>
        <taxon>Neisseriaceae</taxon>
        <taxon>Kingella</taxon>
    </lineage>
</organism>